<dbReference type="InterPro" id="IPR003593">
    <property type="entry name" value="AAA+_ATPase"/>
</dbReference>
<dbReference type="Gene3D" id="3.40.50.300">
    <property type="entry name" value="P-loop containing nucleotide triphosphate hydrolases"/>
    <property type="match status" value="1"/>
</dbReference>
<evidence type="ECO:0000256" key="2">
    <source>
        <dbReference type="ARBA" id="ARBA00022448"/>
    </source>
</evidence>
<evidence type="ECO:0000313" key="7">
    <source>
        <dbReference type="Proteomes" id="UP000503441"/>
    </source>
</evidence>
<feature type="domain" description="ABC transporter" evidence="5">
    <location>
        <begin position="9"/>
        <end position="234"/>
    </location>
</feature>
<dbReference type="EMBL" id="CP049933">
    <property type="protein sequence ID" value="QIM17708.1"/>
    <property type="molecule type" value="Genomic_DNA"/>
</dbReference>
<dbReference type="Pfam" id="PF00005">
    <property type="entry name" value="ABC_tran"/>
    <property type="match status" value="1"/>
</dbReference>
<proteinExistence type="inferred from homology"/>
<keyword evidence="2" id="KW-0813">Transport</keyword>
<reference evidence="6 7" key="1">
    <citation type="submission" date="2020-03" db="EMBL/GenBank/DDBJ databases">
        <title>Leucobacter sp. nov., isolated from beetles.</title>
        <authorList>
            <person name="Hyun D.-W."/>
            <person name="Bae J.-W."/>
        </authorList>
    </citation>
    <scope>NUCLEOTIDE SEQUENCE [LARGE SCALE GENOMIC DNA]</scope>
    <source>
        <strain evidence="6 7">HDW9A</strain>
    </source>
</reference>
<accession>A0ABX6JVV6</accession>
<dbReference type="PANTHER" id="PTHR43335:SF4">
    <property type="entry name" value="ABC TRANSPORTER, ATP-BINDING PROTEIN"/>
    <property type="match status" value="1"/>
</dbReference>
<sequence>MTNNTTSAIQAVGLKKTFGDYAAVEEVSFLVPYGRVVGLLGPNGAGKTTTMRMLLGLAKPTAGTAFIQGRQYSDLNHPARSIGTVLDGGGMHPSRSARQHLRIAAAMSGIDRARVDQVLAEAGMAAAANRPIRGYSLGMRQRLALATALLGEPKILVLDEPANGLDPDGIRWLRNKLRAFAFEGGAVLVSSHLLAEIEQVADDAVVIAHGRVLAAGSLTDLTADYNGNLESFYLDLTANTTEVR</sequence>
<dbReference type="GO" id="GO:0005524">
    <property type="term" value="F:ATP binding"/>
    <property type="evidence" value="ECO:0007669"/>
    <property type="project" value="UniProtKB-KW"/>
</dbReference>
<evidence type="ECO:0000256" key="1">
    <source>
        <dbReference type="ARBA" id="ARBA00005417"/>
    </source>
</evidence>
<dbReference type="Proteomes" id="UP000503441">
    <property type="component" value="Chromosome"/>
</dbReference>
<evidence type="ECO:0000256" key="3">
    <source>
        <dbReference type="ARBA" id="ARBA00022741"/>
    </source>
</evidence>
<comment type="similarity">
    <text evidence="1">Belongs to the ABC transporter superfamily.</text>
</comment>
<gene>
    <name evidence="6" type="ORF">G7066_01505</name>
</gene>
<keyword evidence="4 6" id="KW-0067">ATP-binding</keyword>
<dbReference type="PANTHER" id="PTHR43335">
    <property type="entry name" value="ABC TRANSPORTER, ATP-BINDING PROTEIN"/>
    <property type="match status" value="1"/>
</dbReference>
<dbReference type="InterPro" id="IPR027417">
    <property type="entry name" value="P-loop_NTPase"/>
</dbReference>
<dbReference type="PROSITE" id="PS00211">
    <property type="entry name" value="ABC_TRANSPORTER_1"/>
    <property type="match status" value="1"/>
</dbReference>
<evidence type="ECO:0000256" key="4">
    <source>
        <dbReference type="ARBA" id="ARBA00022840"/>
    </source>
</evidence>
<organism evidence="6 7">
    <name type="scientific">Leucobacter coleopterorum</name>
    <dbReference type="NCBI Taxonomy" id="2714933"/>
    <lineage>
        <taxon>Bacteria</taxon>
        <taxon>Bacillati</taxon>
        <taxon>Actinomycetota</taxon>
        <taxon>Actinomycetes</taxon>
        <taxon>Micrococcales</taxon>
        <taxon>Microbacteriaceae</taxon>
        <taxon>Leucobacter</taxon>
    </lineage>
</organism>
<evidence type="ECO:0000313" key="6">
    <source>
        <dbReference type="EMBL" id="QIM17708.1"/>
    </source>
</evidence>
<evidence type="ECO:0000259" key="5">
    <source>
        <dbReference type="PROSITE" id="PS50893"/>
    </source>
</evidence>
<keyword evidence="7" id="KW-1185">Reference proteome</keyword>
<keyword evidence="3" id="KW-0547">Nucleotide-binding</keyword>
<dbReference type="InterPro" id="IPR003439">
    <property type="entry name" value="ABC_transporter-like_ATP-bd"/>
</dbReference>
<dbReference type="SMART" id="SM00382">
    <property type="entry name" value="AAA"/>
    <property type="match status" value="1"/>
</dbReference>
<dbReference type="PROSITE" id="PS50893">
    <property type="entry name" value="ABC_TRANSPORTER_2"/>
    <property type="match status" value="1"/>
</dbReference>
<dbReference type="RefSeq" id="WP_166328503.1">
    <property type="nucleotide sequence ID" value="NZ_CP049933.1"/>
</dbReference>
<protein>
    <submittedName>
        <fullName evidence="6">ATP-binding cassette domain-containing protein</fullName>
    </submittedName>
</protein>
<name>A0ABX6JVV6_9MICO</name>
<dbReference type="InterPro" id="IPR017871">
    <property type="entry name" value="ABC_transporter-like_CS"/>
</dbReference>
<dbReference type="SUPFAM" id="SSF52540">
    <property type="entry name" value="P-loop containing nucleoside triphosphate hydrolases"/>
    <property type="match status" value="1"/>
</dbReference>